<dbReference type="GO" id="GO:0004445">
    <property type="term" value="F:inositol-polyphosphate 5-phosphatase activity"/>
    <property type="evidence" value="ECO:0007669"/>
    <property type="project" value="InterPro"/>
</dbReference>
<dbReference type="Gene3D" id="3.60.10.10">
    <property type="entry name" value="Endonuclease/exonuclease/phosphatase"/>
    <property type="match status" value="1"/>
</dbReference>
<dbReference type="FunFam" id="3.60.10.10:FF:000103">
    <property type="entry name" value="Type I inositol-1,4,5-trisphosphate 5-phosphatase CVP2"/>
    <property type="match status" value="1"/>
</dbReference>
<evidence type="ECO:0000259" key="3">
    <source>
        <dbReference type="SMART" id="SM00128"/>
    </source>
</evidence>
<feature type="domain" description="Inositol polyphosphate-related phosphatase" evidence="3">
    <location>
        <begin position="79"/>
        <end position="421"/>
    </location>
</feature>
<dbReference type="InterPro" id="IPR045849">
    <property type="entry name" value="IP5P_plant"/>
</dbReference>
<evidence type="ECO:0000313" key="4">
    <source>
        <dbReference type="EMBL" id="KHN25092.1"/>
    </source>
</evidence>
<name>A0A0B2QZK8_GLYSO</name>
<dbReference type="PANTHER" id="PTHR45666">
    <property type="entry name" value="TYPE IV INOSITOL POLYPHOSPHATE 5-PHOSPHATASE 9"/>
    <property type="match status" value="1"/>
</dbReference>
<dbReference type="AlphaFoldDB" id="A0A0B2QZK8"/>
<evidence type="ECO:0000256" key="2">
    <source>
        <dbReference type="ARBA" id="ARBA00022801"/>
    </source>
</evidence>
<protein>
    <submittedName>
        <fullName evidence="4">Type I inositol-1,4,5-trisphosphate 5-phosphatase CVP2</fullName>
        <ecNumber evidence="4">3.1.3.36</ecNumber>
    </submittedName>
</protein>
<dbReference type="EMBL" id="KN654674">
    <property type="protein sequence ID" value="KHN25092.1"/>
    <property type="molecule type" value="Genomic_DNA"/>
</dbReference>
<dbReference type="GO" id="GO:0004439">
    <property type="term" value="F:phosphatidylinositol-4,5-bisphosphate 5-phosphatase activity"/>
    <property type="evidence" value="ECO:0007669"/>
    <property type="project" value="UniProtKB-EC"/>
</dbReference>
<sequence length="424" mass="48625">MPLLIFGSIVVKNHWQGHNILTLECKNPKIMQGFNLKENKIMRKIFSSDNFKGENQNSSEAKKESPSLNQASARCFYHQTKKIFVGSWNIGGITPPKNLDMEDWLDTQNNSADIYVLGFQEIVPLNAANVLGPQNRKVSMKWNSLIGAALNNRTPTKVVEENKTAEPQKIYPLKEHIYAEGEHGQDFQCIISRQMVGMFITIWVRCDLYQTIRHLSILSVGCGIMGCLGNKGSISIRFYLHETSFCFICSHLASGGKEVDRRHRNVNAAHILSRTIFPSGPLHDMPQKIIDHDRVVWLGDLNYRIYMPDSTTKSLIKRGEWETLLKHDQLKMELTEGHVFQGWHEGAIEFPPTYKYRLNSVDYLGCDQQHVSRKRRSPAWCDRIIWFGKGMKQIQYNRSESKLSDHRPVRAMFTADIRVAGTCK</sequence>
<dbReference type="Gramene" id="XM_028384188.1">
    <property type="protein sequence ID" value="XP_028239989.1"/>
    <property type="gene ID" value="LOC114418714"/>
</dbReference>
<dbReference type="InterPro" id="IPR000300">
    <property type="entry name" value="IPPc"/>
</dbReference>
<comment type="similarity">
    <text evidence="1">Belongs to the inositol polyphosphate 5-phosphatase family.</text>
</comment>
<dbReference type="SUPFAM" id="SSF56219">
    <property type="entry name" value="DNase I-like"/>
    <property type="match status" value="1"/>
</dbReference>
<accession>A0A0B2QZK8</accession>
<organism evidence="4">
    <name type="scientific">Glycine soja</name>
    <name type="common">Wild soybean</name>
    <dbReference type="NCBI Taxonomy" id="3848"/>
    <lineage>
        <taxon>Eukaryota</taxon>
        <taxon>Viridiplantae</taxon>
        <taxon>Streptophyta</taxon>
        <taxon>Embryophyta</taxon>
        <taxon>Tracheophyta</taxon>
        <taxon>Spermatophyta</taxon>
        <taxon>Magnoliopsida</taxon>
        <taxon>eudicotyledons</taxon>
        <taxon>Gunneridae</taxon>
        <taxon>Pentapetalae</taxon>
        <taxon>rosids</taxon>
        <taxon>fabids</taxon>
        <taxon>Fabales</taxon>
        <taxon>Fabaceae</taxon>
        <taxon>Papilionoideae</taxon>
        <taxon>50 kb inversion clade</taxon>
        <taxon>NPAAA clade</taxon>
        <taxon>indigoferoid/millettioid clade</taxon>
        <taxon>Phaseoleae</taxon>
        <taxon>Glycine</taxon>
        <taxon>Glycine subgen. Soja</taxon>
    </lineage>
</organism>
<dbReference type="Pfam" id="PF22669">
    <property type="entry name" value="Exo_endo_phos2"/>
    <property type="match status" value="1"/>
</dbReference>
<dbReference type="GO" id="GO:0046856">
    <property type="term" value="P:phosphatidylinositol dephosphorylation"/>
    <property type="evidence" value="ECO:0007669"/>
    <property type="project" value="InterPro"/>
</dbReference>
<dbReference type="InterPro" id="IPR036691">
    <property type="entry name" value="Endo/exonu/phosph_ase_sf"/>
</dbReference>
<evidence type="ECO:0000256" key="1">
    <source>
        <dbReference type="ARBA" id="ARBA00010768"/>
    </source>
</evidence>
<reference evidence="4" key="1">
    <citation type="submission" date="2014-07" db="EMBL/GenBank/DDBJ databases">
        <title>Identification of a novel salt tolerance gene in wild soybean by whole-genome sequencing.</title>
        <authorList>
            <person name="Lam H.-M."/>
            <person name="Qi X."/>
            <person name="Li M.-W."/>
            <person name="Liu X."/>
            <person name="Xie M."/>
            <person name="Ni M."/>
            <person name="Xu X."/>
        </authorList>
    </citation>
    <scope>NUCLEOTIDE SEQUENCE [LARGE SCALE GENOMIC DNA]</scope>
    <source>
        <tissue evidence="4">Root</tissue>
    </source>
</reference>
<dbReference type="Proteomes" id="UP000053555">
    <property type="component" value="Unassembled WGS sequence"/>
</dbReference>
<gene>
    <name evidence="4" type="ORF">glysoja_027506</name>
</gene>
<keyword evidence="2 4" id="KW-0378">Hydrolase</keyword>
<proteinExistence type="inferred from homology"/>
<dbReference type="SMART" id="SM00128">
    <property type="entry name" value="IPPc"/>
    <property type="match status" value="1"/>
</dbReference>
<dbReference type="PANTHER" id="PTHR45666:SF61">
    <property type="entry name" value="TYPE I INOSITOL-1,4,5-TRISPHOSPHATE 5-PHOSPHATASE"/>
    <property type="match status" value="1"/>
</dbReference>
<dbReference type="EC" id="3.1.3.36" evidence="4"/>
<dbReference type="GO" id="GO:0034485">
    <property type="term" value="F:phosphatidylinositol-3,4,5-trisphosphate 5-phosphatase activity"/>
    <property type="evidence" value="ECO:0007669"/>
    <property type="project" value="TreeGrafter"/>
</dbReference>